<reference evidence="2 3" key="1">
    <citation type="submission" date="2021-11" db="EMBL/GenBank/DDBJ databases">
        <title>Aliifidinibius sp. nov., a new bacterium isolated from saline soil.</title>
        <authorList>
            <person name="Galisteo C."/>
            <person name="De La Haba R."/>
            <person name="Sanchez-Porro C."/>
            <person name="Ventosa A."/>
        </authorList>
    </citation>
    <scope>NUCLEOTIDE SEQUENCE [LARGE SCALE GENOMIC DNA]</scope>
    <source>
        <strain evidence="2 3">KACC 190600</strain>
    </source>
</reference>
<keyword evidence="3" id="KW-1185">Reference proteome</keyword>
<feature type="transmembrane region" description="Helical" evidence="1">
    <location>
        <begin position="73"/>
        <end position="93"/>
    </location>
</feature>
<accession>A0ABT3PZ65</accession>
<feature type="transmembrane region" description="Helical" evidence="1">
    <location>
        <begin position="280"/>
        <end position="299"/>
    </location>
</feature>
<keyword evidence="1" id="KW-0472">Membrane</keyword>
<feature type="transmembrane region" description="Helical" evidence="1">
    <location>
        <begin position="311"/>
        <end position="329"/>
    </location>
</feature>
<dbReference type="RefSeq" id="WP_265789523.1">
    <property type="nucleotide sequence ID" value="NZ_BAABRS010000002.1"/>
</dbReference>
<name>A0ABT3PZ65_9BACT</name>
<feature type="transmembrane region" description="Helical" evidence="1">
    <location>
        <begin position="341"/>
        <end position="358"/>
    </location>
</feature>
<feature type="transmembrane region" description="Helical" evidence="1">
    <location>
        <begin position="370"/>
        <end position="390"/>
    </location>
</feature>
<feature type="transmembrane region" description="Helical" evidence="1">
    <location>
        <begin position="99"/>
        <end position="117"/>
    </location>
</feature>
<evidence type="ECO:0000313" key="3">
    <source>
        <dbReference type="Proteomes" id="UP001207337"/>
    </source>
</evidence>
<sequence length="408" mass="46886">MHIVFPILFFLLSLFFLKKIGDRFNLFSLLLGAYLVRVCFAAFNIIGFRFPLSDTSDIVRFQAFADEVVNSGFQIDFSSAYVWAGLIGIIEYFTGDDTFTPLLINSLYGTLTVWYAYRISFILLRERQQSYLVAVIISLVPALIFTSASYLREASTILFLTMFIYYLIEFGFVTGSKKGSAIMLFASSIMTAMFHGGFVLLPFLAMIYMAFKMGKVKLTKRTLWGGLFVILCFVGFVSLMIEFRIGGGKVHGLYNLSFHTVWTRLLDVISVGWMASYSQLMVQAPPIFGGIAIFKFLFSPFFAENFRTYDFVRMPLTFILFISLVKLFLRAITSTFKIRITYFYLLAIFLFHIVLFSIGSNDPDTAYRHYMKFFPVIIATGIPLGWMRYFRDKKIVMNGTNFKFKIFP</sequence>
<keyword evidence="1" id="KW-0812">Transmembrane</keyword>
<proteinExistence type="predicted"/>
<feature type="transmembrane region" description="Helical" evidence="1">
    <location>
        <begin position="31"/>
        <end position="52"/>
    </location>
</feature>
<feature type="transmembrane region" description="Helical" evidence="1">
    <location>
        <begin position="157"/>
        <end position="175"/>
    </location>
</feature>
<evidence type="ECO:0000313" key="2">
    <source>
        <dbReference type="EMBL" id="MCW9713071.1"/>
    </source>
</evidence>
<comment type="caution">
    <text evidence="2">The sequence shown here is derived from an EMBL/GenBank/DDBJ whole genome shotgun (WGS) entry which is preliminary data.</text>
</comment>
<keyword evidence="1" id="KW-1133">Transmembrane helix</keyword>
<dbReference type="EMBL" id="JAJNDC010000002">
    <property type="protein sequence ID" value="MCW9713071.1"/>
    <property type="molecule type" value="Genomic_DNA"/>
</dbReference>
<dbReference type="Proteomes" id="UP001207337">
    <property type="component" value="Unassembled WGS sequence"/>
</dbReference>
<feature type="transmembrane region" description="Helical" evidence="1">
    <location>
        <begin position="223"/>
        <end position="241"/>
    </location>
</feature>
<protein>
    <recommendedName>
        <fullName evidence="4">Glycosyltransferase RgtA/B/C/D-like domain-containing protein</fullName>
    </recommendedName>
</protein>
<organism evidence="2 3">
    <name type="scientific">Fodinibius salicampi</name>
    <dbReference type="NCBI Taxonomy" id="1920655"/>
    <lineage>
        <taxon>Bacteria</taxon>
        <taxon>Pseudomonadati</taxon>
        <taxon>Balneolota</taxon>
        <taxon>Balneolia</taxon>
        <taxon>Balneolales</taxon>
        <taxon>Balneolaceae</taxon>
        <taxon>Fodinibius</taxon>
    </lineage>
</organism>
<evidence type="ECO:0008006" key="4">
    <source>
        <dbReference type="Google" id="ProtNLM"/>
    </source>
</evidence>
<feature type="transmembrane region" description="Helical" evidence="1">
    <location>
        <begin position="129"/>
        <end position="151"/>
    </location>
</feature>
<evidence type="ECO:0000256" key="1">
    <source>
        <dbReference type="SAM" id="Phobius"/>
    </source>
</evidence>
<feature type="transmembrane region" description="Helical" evidence="1">
    <location>
        <begin position="182"/>
        <end position="211"/>
    </location>
</feature>
<gene>
    <name evidence="2" type="ORF">LQ318_09165</name>
</gene>